<evidence type="ECO:0000256" key="4">
    <source>
        <dbReference type="ARBA" id="ARBA00023125"/>
    </source>
</evidence>
<feature type="compositionally biased region" description="Low complexity" evidence="6">
    <location>
        <begin position="290"/>
        <end position="304"/>
    </location>
</feature>
<dbReference type="GO" id="GO:0003677">
    <property type="term" value="F:DNA binding"/>
    <property type="evidence" value="ECO:0007669"/>
    <property type="project" value="UniProtKB-KW"/>
</dbReference>
<dbReference type="PROSITE" id="PS50949">
    <property type="entry name" value="HTH_GNTR"/>
    <property type="match status" value="1"/>
</dbReference>
<dbReference type="InterPro" id="IPR051446">
    <property type="entry name" value="HTH_trans_reg/aminotransferase"/>
</dbReference>
<comment type="caution">
    <text evidence="8">The sequence shown here is derived from an EMBL/GenBank/DDBJ whole genome shotgun (WGS) entry which is preliminary data.</text>
</comment>
<evidence type="ECO:0000256" key="6">
    <source>
        <dbReference type="SAM" id="MobiDB-lite"/>
    </source>
</evidence>
<gene>
    <name evidence="8" type="ORF">CBM2586_A11187</name>
</gene>
<sequence>MKDRPPHWLRTLPIFGKISRPIEINPSAMELHLALDHAGNLTAQIVHHIRDAIQGGRLEAGARMPPSRLLGTQLGVARKTVTTAYERLVAEGWLHARVGDGTYVAQGLAGPAVRIAVAPVLPPAVQRWLAVPTPFLAPAGGARYAFQPGQADTTRFPHEAWARCVRAALAAERTRAPGPADAAGEMPLRQAIARHIAFTRGVQSAPTDILVTSGAQQGIDLLARLLLGPGAVVAMEDPGYPMALVPGSWRAGRAGAGRRRRPGGGGAAQRRHPGLCHALAPVAAGRADEPGAAPGPARLGRAPPCGDPGGRLRQRVPLRRPGAGRAADARPARPRGLPRHVLQDPGGQPARRLLGGAAVADAGGAQGQAPDGLVHADAAAAGAGALPVRRPPAAPYPAFACAPCPAPRAPAGAAAGRPVAVAGAVACGGRLPSGGTAAGAGGHRGAGVDGAAGGPGTRHA</sequence>
<dbReference type="Proteomes" id="UP000257016">
    <property type="component" value="Unassembled WGS sequence"/>
</dbReference>
<keyword evidence="4" id="KW-0238">DNA-binding</keyword>
<dbReference type="Pfam" id="PF00392">
    <property type="entry name" value="GntR"/>
    <property type="match status" value="1"/>
</dbReference>
<evidence type="ECO:0000313" key="8">
    <source>
        <dbReference type="EMBL" id="SOY41634.1"/>
    </source>
</evidence>
<evidence type="ECO:0000256" key="3">
    <source>
        <dbReference type="ARBA" id="ARBA00023015"/>
    </source>
</evidence>
<evidence type="ECO:0000256" key="1">
    <source>
        <dbReference type="ARBA" id="ARBA00005384"/>
    </source>
</evidence>
<dbReference type="SUPFAM" id="SSF53383">
    <property type="entry name" value="PLP-dependent transferases"/>
    <property type="match status" value="1"/>
</dbReference>
<dbReference type="InterPro" id="IPR036390">
    <property type="entry name" value="WH_DNA-bd_sf"/>
</dbReference>
<evidence type="ECO:0000259" key="7">
    <source>
        <dbReference type="PROSITE" id="PS50949"/>
    </source>
</evidence>
<feature type="region of interest" description="Disordered" evidence="6">
    <location>
        <begin position="252"/>
        <end position="274"/>
    </location>
</feature>
<proteinExistence type="inferred from homology"/>
<dbReference type="GO" id="GO:0003700">
    <property type="term" value="F:DNA-binding transcription factor activity"/>
    <property type="evidence" value="ECO:0007669"/>
    <property type="project" value="InterPro"/>
</dbReference>
<dbReference type="CDD" id="cd07377">
    <property type="entry name" value="WHTH_GntR"/>
    <property type="match status" value="1"/>
</dbReference>
<dbReference type="InterPro" id="IPR004839">
    <property type="entry name" value="Aminotransferase_I/II_large"/>
</dbReference>
<protein>
    <recommendedName>
        <fullName evidence="7">HTH gntR-type domain-containing protein</fullName>
    </recommendedName>
</protein>
<dbReference type="Gene3D" id="1.10.10.10">
    <property type="entry name" value="Winged helix-like DNA-binding domain superfamily/Winged helix DNA-binding domain"/>
    <property type="match status" value="1"/>
</dbReference>
<dbReference type="InterPro" id="IPR015424">
    <property type="entry name" value="PyrdxlP-dep_Trfase"/>
</dbReference>
<dbReference type="InterPro" id="IPR015421">
    <property type="entry name" value="PyrdxlP-dep_Trfase_major"/>
</dbReference>
<dbReference type="PANTHER" id="PTHR46577:SF1">
    <property type="entry name" value="HTH-TYPE TRANSCRIPTIONAL REGULATORY PROTEIN GABR"/>
    <property type="match status" value="1"/>
</dbReference>
<accession>A0A375BDH9</accession>
<dbReference type="SMART" id="SM00345">
    <property type="entry name" value="HTH_GNTR"/>
    <property type="match status" value="1"/>
</dbReference>
<dbReference type="PANTHER" id="PTHR46577">
    <property type="entry name" value="HTH-TYPE TRANSCRIPTIONAL REGULATORY PROTEIN GABR"/>
    <property type="match status" value="1"/>
</dbReference>
<evidence type="ECO:0000256" key="5">
    <source>
        <dbReference type="ARBA" id="ARBA00023163"/>
    </source>
</evidence>
<organism evidence="8">
    <name type="scientific">Cupriavidus taiwanensis</name>
    <dbReference type="NCBI Taxonomy" id="164546"/>
    <lineage>
        <taxon>Bacteria</taxon>
        <taxon>Pseudomonadati</taxon>
        <taxon>Pseudomonadota</taxon>
        <taxon>Betaproteobacteria</taxon>
        <taxon>Burkholderiales</taxon>
        <taxon>Burkholderiaceae</taxon>
        <taxon>Cupriavidus</taxon>
    </lineage>
</organism>
<feature type="region of interest" description="Disordered" evidence="6">
    <location>
        <begin position="436"/>
        <end position="460"/>
    </location>
</feature>
<dbReference type="SUPFAM" id="SSF46785">
    <property type="entry name" value="Winged helix' DNA-binding domain"/>
    <property type="match status" value="1"/>
</dbReference>
<dbReference type="GO" id="GO:0030170">
    <property type="term" value="F:pyridoxal phosphate binding"/>
    <property type="evidence" value="ECO:0007669"/>
    <property type="project" value="InterPro"/>
</dbReference>
<keyword evidence="5" id="KW-0804">Transcription</keyword>
<feature type="domain" description="HTH gntR-type" evidence="7">
    <location>
        <begin position="39"/>
        <end position="107"/>
    </location>
</feature>
<dbReference type="Gene3D" id="3.40.640.10">
    <property type="entry name" value="Type I PLP-dependent aspartate aminotransferase-like (Major domain)"/>
    <property type="match status" value="1"/>
</dbReference>
<keyword evidence="2" id="KW-0663">Pyridoxal phosphate</keyword>
<dbReference type="Pfam" id="PF00155">
    <property type="entry name" value="Aminotran_1_2"/>
    <property type="match status" value="1"/>
</dbReference>
<reference evidence="8" key="1">
    <citation type="submission" date="2018-01" db="EMBL/GenBank/DDBJ databases">
        <authorList>
            <person name="Clerissi C."/>
        </authorList>
    </citation>
    <scope>NUCLEOTIDE SEQUENCE</scope>
    <source>
        <strain evidence="8">Cupriavidus taiwanensis LMG 19430</strain>
    </source>
</reference>
<keyword evidence="3" id="KW-0805">Transcription regulation</keyword>
<dbReference type="InterPro" id="IPR000524">
    <property type="entry name" value="Tscrpt_reg_HTH_GntR"/>
</dbReference>
<feature type="region of interest" description="Disordered" evidence="6">
    <location>
        <begin position="286"/>
        <end position="352"/>
    </location>
</feature>
<comment type="similarity">
    <text evidence="1">In the C-terminal section; belongs to the class-I pyridoxal-phosphate-dependent aminotransferase family.</text>
</comment>
<dbReference type="EMBL" id="OFSN01000001">
    <property type="protein sequence ID" value="SOY41634.1"/>
    <property type="molecule type" value="Genomic_DNA"/>
</dbReference>
<evidence type="ECO:0000256" key="2">
    <source>
        <dbReference type="ARBA" id="ARBA00022898"/>
    </source>
</evidence>
<dbReference type="AlphaFoldDB" id="A0A375BDH9"/>
<name>A0A375BDH9_9BURK</name>
<dbReference type="InterPro" id="IPR036388">
    <property type="entry name" value="WH-like_DNA-bd_sf"/>
</dbReference>